<sequence length="554" mass="59942">MNSPNPALVTHRAAQRLPRLALFLFCAAYVIPGVFGRDPWKNADITAFGYMVSMAEGRSSWFAPALGGLPSDAAFLPYWLGAAFIKVMGPLFGAPLAARLPFAALLALVLLLTWYSTYHLARTDAAQPLPFAFGGEADPIDYARAIADGALLAVIASLGLLQLGHETTPELAQLASISLYLYGLASMTVRDWGPRIAVLVALPALAGSGAPAVAVALGVVGTLVCWHGGTEHGRRHLPAVIGSTVLAALAAWMLGAWGWRVNSYGSSAQVLATIKLLVWFPWPAWPLAFWTLWRWRRQLTQHHIAIPLGCVLVSLAACIAMGGSDRALMLALPALAVLASFALPTLQRSTSAAVDWFAVFFFSVCALSMWVVYVSLQTGVPATPAANVARRLTGYASSFSVVSLVLASLGTLAWVWLVRWRTGRHRNPLWKSLVLPAGGVALCWMLLTTLWLPMLDYARSYRPLIDRIAKQLPKDQCVNGWALPRGQIAALEYMGGYQVDAVNTPAMSRCDILMRLEPAVEPKPPIAGWTLVARAQRPSDKDELTAIYRRNGTR</sequence>
<dbReference type="Proteomes" id="UP000267464">
    <property type="component" value="Unassembled WGS sequence"/>
</dbReference>
<feature type="transmembrane region" description="Helical" evidence="1">
    <location>
        <begin position="142"/>
        <end position="164"/>
    </location>
</feature>
<feature type="transmembrane region" description="Helical" evidence="1">
    <location>
        <begin position="328"/>
        <end position="346"/>
    </location>
</feature>
<feature type="transmembrane region" description="Helical" evidence="1">
    <location>
        <begin position="353"/>
        <end position="376"/>
    </location>
</feature>
<feature type="transmembrane region" description="Helical" evidence="1">
    <location>
        <begin position="271"/>
        <end position="292"/>
    </location>
</feature>
<proteinExistence type="predicted"/>
<dbReference type="RefSeq" id="WP_124542907.1">
    <property type="nucleotide sequence ID" value="NZ_QUSW01000008.1"/>
</dbReference>
<feature type="transmembrane region" description="Helical" evidence="1">
    <location>
        <begin position="171"/>
        <end position="190"/>
    </location>
</feature>
<protein>
    <recommendedName>
        <fullName evidence="4">4-amino-4-deoxy-L-arabinose transferase</fullName>
    </recommendedName>
</protein>
<accession>A0A3N7HJ46</accession>
<feature type="transmembrane region" description="Helical" evidence="1">
    <location>
        <begin position="429"/>
        <end position="452"/>
    </location>
</feature>
<comment type="caution">
    <text evidence="2">The sequence shown here is derived from an EMBL/GenBank/DDBJ whole genome shotgun (WGS) entry which is preliminary data.</text>
</comment>
<keyword evidence="1" id="KW-0472">Membrane</keyword>
<name>A0A3N7HJ46_9BURK</name>
<dbReference type="AlphaFoldDB" id="A0A3N7HJ46"/>
<feature type="transmembrane region" description="Helical" evidence="1">
    <location>
        <begin position="60"/>
        <end position="84"/>
    </location>
</feature>
<gene>
    <name evidence="2" type="ORF">DZC73_23930</name>
</gene>
<evidence type="ECO:0000313" key="3">
    <source>
        <dbReference type="Proteomes" id="UP000267464"/>
    </source>
</evidence>
<organism evidence="2 3">
    <name type="scientific">Piscinibacter terrae</name>
    <dbReference type="NCBI Taxonomy" id="2496871"/>
    <lineage>
        <taxon>Bacteria</taxon>
        <taxon>Pseudomonadati</taxon>
        <taxon>Pseudomonadota</taxon>
        <taxon>Betaproteobacteria</taxon>
        <taxon>Burkholderiales</taxon>
        <taxon>Sphaerotilaceae</taxon>
        <taxon>Piscinibacter</taxon>
    </lineage>
</organism>
<evidence type="ECO:0000313" key="2">
    <source>
        <dbReference type="EMBL" id="RQP22064.1"/>
    </source>
</evidence>
<reference evidence="2 3" key="1">
    <citation type="submission" date="2018-08" db="EMBL/GenBank/DDBJ databases">
        <authorList>
            <person name="Khan S.A."/>
            <person name="Jeon C.O."/>
            <person name="Chun B.H."/>
            <person name="Jeong S.E."/>
        </authorList>
    </citation>
    <scope>NUCLEOTIDE SEQUENCE [LARGE SCALE GENOMIC DNA]</scope>
    <source>
        <strain evidence="2 3">S-16</strain>
    </source>
</reference>
<keyword evidence="1" id="KW-1133">Transmembrane helix</keyword>
<evidence type="ECO:0000256" key="1">
    <source>
        <dbReference type="SAM" id="Phobius"/>
    </source>
</evidence>
<keyword evidence="1" id="KW-0812">Transmembrane</keyword>
<keyword evidence="3" id="KW-1185">Reference proteome</keyword>
<evidence type="ECO:0008006" key="4">
    <source>
        <dbReference type="Google" id="ProtNLM"/>
    </source>
</evidence>
<reference evidence="2 3" key="2">
    <citation type="submission" date="2018-12" db="EMBL/GenBank/DDBJ databases">
        <title>Rhizobacter gummiphilus sp. nov., a rubber-degrading bacterium isolated from the soil of a botanical garden in Japan.</title>
        <authorList>
            <person name="Shunsuke S.S."/>
        </authorList>
    </citation>
    <scope>NUCLEOTIDE SEQUENCE [LARGE SCALE GENOMIC DNA]</scope>
    <source>
        <strain evidence="2 3">S-16</strain>
    </source>
</reference>
<feature type="transmembrane region" description="Helical" evidence="1">
    <location>
        <begin position="237"/>
        <end position="259"/>
    </location>
</feature>
<feature type="transmembrane region" description="Helical" evidence="1">
    <location>
        <begin position="196"/>
        <end position="225"/>
    </location>
</feature>
<dbReference type="OrthoDB" id="8556356at2"/>
<feature type="transmembrane region" description="Helical" evidence="1">
    <location>
        <begin position="304"/>
        <end position="322"/>
    </location>
</feature>
<feature type="transmembrane region" description="Helical" evidence="1">
    <location>
        <begin position="96"/>
        <end position="115"/>
    </location>
</feature>
<feature type="transmembrane region" description="Helical" evidence="1">
    <location>
        <begin position="396"/>
        <end position="417"/>
    </location>
</feature>
<dbReference type="EMBL" id="QUSW01000008">
    <property type="protein sequence ID" value="RQP22064.1"/>
    <property type="molecule type" value="Genomic_DNA"/>
</dbReference>